<evidence type="ECO:0000256" key="1">
    <source>
        <dbReference type="SAM" id="MobiDB-lite"/>
    </source>
</evidence>
<feature type="region of interest" description="Disordered" evidence="1">
    <location>
        <begin position="1"/>
        <end position="25"/>
    </location>
</feature>
<dbReference type="Gene3D" id="3.40.50.300">
    <property type="entry name" value="P-loop containing nucleotide triphosphate hydrolases"/>
    <property type="match status" value="1"/>
</dbReference>
<dbReference type="AlphaFoldDB" id="A0A0E0CJS5"/>
<evidence type="ECO:0000313" key="3">
    <source>
        <dbReference type="Proteomes" id="UP000008021"/>
    </source>
</evidence>
<reference evidence="2" key="1">
    <citation type="submission" date="2015-04" db="UniProtKB">
        <authorList>
            <consortium name="EnsemblPlants"/>
        </authorList>
    </citation>
    <scope>IDENTIFICATION</scope>
</reference>
<dbReference type="Proteomes" id="UP000008021">
    <property type="component" value="Chromosome 2"/>
</dbReference>
<proteinExistence type="predicted"/>
<reference evidence="2" key="2">
    <citation type="submission" date="2018-05" db="EMBL/GenBank/DDBJ databases">
        <title>OmerRS3 (Oryza meridionalis Reference Sequence Version 3).</title>
        <authorList>
            <person name="Zhang J."/>
            <person name="Kudrna D."/>
            <person name="Lee S."/>
            <person name="Talag J."/>
            <person name="Welchert J."/>
            <person name="Wing R.A."/>
        </authorList>
    </citation>
    <scope>NUCLEOTIDE SEQUENCE [LARGE SCALE GENOMIC DNA]</scope>
    <source>
        <strain evidence="2">cv. OR44</strain>
    </source>
</reference>
<dbReference type="STRING" id="40149.A0A0E0CJS5"/>
<name>A0A0E0CJS5_9ORYZ</name>
<feature type="region of interest" description="Disordered" evidence="1">
    <location>
        <begin position="91"/>
        <end position="110"/>
    </location>
</feature>
<organism evidence="2">
    <name type="scientific">Oryza meridionalis</name>
    <dbReference type="NCBI Taxonomy" id="40149"/>
    <lineage>
        <taxon>Eukaryota</taxon>
        <taxon>Viridiplantae</taxon>
        <taxon>Streptophyta</taxon>
        <taxon>Embryophyta</taxon>
        <taxon>Tracheophyta</taxon>
        <taxon>Spermatophyta</taxon>
        <taxon>Magnoliopsida</taxon>
        <taxon>Liliopsida</taxon>
        <taxon>Poales</taxon>
        <taxon>Poaceae</taxon>
        <taxon>BOP clade</taxon>
        <taxon>Oryzoideae</taxon>
        <taxon>Oryzeae</taxon>
        <taxon>Oryzinae</taxon>
        <taxon>Oryza</taxon>
    </lineage>
</organism>
<dbReference type="InterPro" id="IPR027417">
    <property type="entry name" value="P-loop_NTPase"/>
</dbReference>
<dbReference type="EnsemblPlants" id="OMERI02G14740.3">
    <property type="protein sequence ID" value="OMERI02G14740.3"/>
    <property type="gene ID" value="OMERI02G14740"/>
</dbReference>
<accession>A0A0E0CJS5</accession>
<dbReference type="HOGENOM" id="CLU_850950_0_0_1"/>
<protein>
    <submittedName>
        <fullName evidence="2">Uncharacterized protein</fullName>
    </submittedName>
</protein>
<dbReference type="Gramene" id="OMERI02G14740.3">
    <property type="protein sequence ID" value="OMERI02G14740.3"/>
    <property type="gene ID" value="OMERI02G14740"/>
</dbReference>
<sequence length="327" mass="35979">MGTERKRKTSVSAKLGRAATTNGTAAAAAAANQPLIGETLEKRRTLPVWQQKDDFLAVLHDNQALILVGETGSSKHSGDFFSFYMESHHSTSTPKSIDPPPSVQGSGTPVGRSSSYLDFPSLRSSATTRVRGFQYGVDKVFQPLPSSPSMGHELLCWISVRSGESVFRPLPSLPSTGQSAFPSATTLHLLDLHTGSRWRCQCRPIWHRKPPPPSSLLDQPREAVASSGESVHRVDLHAGNHRICRGKLPLPPLYRPPRSRHHCWRCRICPRKPLSPLSSPDPHAGSCRHCRILRVEMAPRSLSLLAVGEGAVAAARCERGRRRRRLR</sequence>
<keyword evidence="3" id="KW-1185">Reference proteome</keyword>
<evidence type="ECO:0000313" key="2">
    <source>
        <dbReference type="EnsemblPlants" id="OMERI02G14740.3"/>
    </source>
</evidence>